<name>A0A0L0TBH8_ALLM3</name>
<keyword evidence="3" id="KW-1185">Reference proteome</keyword>
<reference evidence="3" key="2">
    <citation type="submission" date="2009-11" db="EMBL/GenBank/DDBJ databases">
        <title>The Genome Sequence of Allomyces macrogynus strain ATCC 38327.</title>
        <authorList>
            <consortium name="The Broad Institute Genome Sequencing Platform"/>
            <person name="Russ C."/>
            <person name="Cuomo C."/>
            <person name="Shea T."/>
            <person name="Young S.K."/>
            <person name="Zeng Q."/>
            <person name="Koehrsen M."/>
            <person name="Haas B."/>
            <person name="Borodovsky M."/>
            <person name="Guigo R."/>
            <person name="Alvarado L."/>
            <person name="Berlin A."/>
            <person name="Borenstein D."/>
            <person name="Chen Z."/>
            <person name="Engels R."/>
            <person name="Freedman E."/>
            <person name="Gellesch M."/>
            <person name="Goldberg J."/>
            <person name="Griggs A."/>
            <person name="Gujja S."/>
            <person name="Heiman D."/>
            <person name="Hepburn T."/>
            <person name="Howarth C."/>
            <person name="Jen D."/>
            <person name="Larson L."/>
            <person name="Lewis B."/>
            <person name="Mehta T."/>
            <person name="Park D."/>
            <person name="Pearson M."/>
            <person name="Roberts A."/>
            <person name="Saif S."/>
            <person name="Shenoy N."/>
            <person name="Sisk P."/>
            <person name="Stolte C."/>
            <person name="Sykes S."/>
            <person name="Walk T."/>
            <person name="White J."/>
            <person name="Yandava C."/>
            <person name="Burger G."/>
            <person name="Gray M.W."/>
            <person name="Holland P.W.H."/>
            <person name="King N."/>
            <person name="Lang F.B.F."/>
            <person name="Roger A.J."/>
            <person name="Ruiz-Trillo I."/>
            <person name="Lander E."/>
            <person name="Nusbaum C."/>
        </authorList>
    </citation>
    <scope>NUCLEOTIDE SEQUENCE [LARGE SCALE GENOMIC DNA]</scope>
    <source>
        <strain evidence="3">ATCC 38327</strain>
    </source>
</reference>
<accession>A0A0L0TBH8</accession>
<evidence type="ECO:0000313" key="2">
    <source>
        <dbReference type="EMBL" id="KNE72158.1"/>
    </source>
</evidence>
<feature type="region of interest" description="Disordered" evidence="1">
    <location>
        <begin position="1"/>
        <end position="130"/>
    </location>
</feature>
<protein>
    <submittedName>
        <fullName evidence="2">Uncharacterized protein</fullName>
    </submittedName>
</protein>
<reference evidence="2 3" key="1">
    <citation type="submission" date="2009-11" db="EMBL/GenBank/DDBJ databases">
        <title>Annotation of Allomyces macrogynus ATCC 38327.</title>
        <authorList>
            <consortium name="The Broad Institute Genome Sequencing Platform"/>
            <person name="Russ C."/>
            <person name="Cuomo C."/>
            <person name="Burger G."/>
            <person name="Gray M.W."/>
            <person name="Holland P.W.H."/>
            <person name="King N."/>
            <person name="Lang F.B.F."/>
            <person name="Roger A.J."/>
            <person name="Ruiz-Trillo I."/>
            <person name="Young S.K."/>
            <person name="Zeng Q."/>
            <person name="Gargeya S."/>
            <person name="Fitzgerald M."/>
            <person name="Haas B."/>
            <person name="Abouelleil A."/>
            <person name="Alvarado L."/>
            <person name="Arachchi H.M."/>
            <person name="Berlin A."/>
            <person name="Chapman S.B."/>
            <person name="Gearin G."/>
            <person name="Goldberg J."/>
            <person name="Griggs A."/>
            <person name="Gujja S."/>
            <person name="Hansen M."/>
            <person name="Heiman D."/>
            <person name="Howarth C."/>
            <person name="Larimer J."/>
            <person name="Lui A."/>
            <person name="MacDonald P.J.P."/>
            <person name="McCowen C."/>
            <person name="Montmayeur A."/>
            <person name="Murphy C."/>
            <person name="Neiman D."/>
            <person name="Pearson M."/>
            <person name="Priest M."/>
            <person name="Roberts A."/>
            <person name="Saif S."/>
            <person name="Shea T."/>
            <person name="Sisk P."/>
            <person name="Stolte C."/>
            <person name="Sykes S."/>
            <person name="Wortman J."/>
            <person name="Nusbaum C."/>
            <person name="Birren B."/>
        </authorList>
    </citation>
    <scope>NUCLEOTIDE SEQUENCE [LARGE SCALE GENOMIC DNA]</scope>
    <source>
        <strain evidence="2 3">ATCC 38327</strain>
    </source>
</reference>
<evidence type="ECO:0000313" key="3">
    <source>
        <dbReference type="Proteomes" id="UP000054350"/>
    </source>
</evidence>
<dbReference type="AlphaFoldDB" id="A0A0L0TBH8"/>
<dbReference type="VEuPathDB" id="FungiDB:AMAG_20550"/>
<gene>
    <name evidence="2" type="ORF">AMAG_20550</name>
</gene>
<organism evidence="2 3">
    <name type="scientific">Allomyces macrogynus (strain ATCC 38327)</name>
    <name type="common">Allomyces javanicus var. macrogynus</name>
    <dbReference type="NCBI Taxonomy" id="578462"/>
    <lineage>
        <taxon>Eukaryota</taxon>
        <taxon>Fungi</taxon>
        <taxon>Fungi incertae sedis</taxon>
        <taxon>Blastocladiomycota</taxon>
        <taxon>Blastocladiomycetes</taxon>
        <taxon>Blastocladiales</taxon>
        <taxon>Blastocladiaceae</taxon>
        <taxon>Allomyces</taxon>
    </lineage>
</organism>
<proteinExistence type="predicted"/>
<evidence type="ECO:0000256" key="1">
    <source>
        <dbReference type="SAM" id="MobiDB-lite"/>
    </source>
</evidence>
<dbReference type="EMBL" id="GG745377">
    <property type="protein sequence ID" value="KNE72158.1"/>
    <property type="molecule type" value="Genomic_DNA"/>
</dbReference>
<feature type="compositionally biased region" description="Basic residues" evidence="1">
    <location>
        <begin position="71"/>
        <end position="84"/>
    </location>
</feature>
<sequence>MTGTDTDSSRGRTRSARAHSPPVGRVGARTRSASRGRAHHYPSAYSPSPENPLAWLSTPPPPPVGSDAASRRARSVPPPRRRAGPRPVSHLSGAAVPLVDESVPTHKHHVAPRGTSGPSPFSLAEGESATDPLSVVNKRGEVLYVPAGRRVKRAVSAVGLRAGQADGAGAGHNILSWS</sequence>
<dbReference type="Proteomes" id="UP000054350">
    <property type="component" value="Unassembled WGS sequence"/>
</dbReference>